<evidence type="ECO:0000313" key="4">
    <source>
        <dbReference type="Proteomes" id="UP000198211"/>
    </source>
</evidence>
<keyword evidence="2" id="KW-1133">Transmembrane helix</keyword>
<evidence type="ECO:0008006" key="5">
    <source>
        <dbReference type="Google" id="ProtNLM"/>
    </source>
</evidence>
<feature type="transmembrane region" description="Helical" evidence="2">
    <location>
        <begin position="212"/>
        <end position="230"/>
    </location>
</feature>
<feature type="transmembrane region" description="Helical" evidence="2">
    <location>
        <begin position="460"/>
        <end position="486"/>
    </location>
</feature>
<feature type="transmembrane region" description="Helical" evidence="2">
    <location>
        <begin position="380"/>
        <end position="398"/>
    </location>
</feature>
<feature type="compositionally biased region" description="Basic residues" evidence="1">
    <location>
        <begin position="178"/>
        <end position="188"/>
    </location>
</feature>
<proteinExistence type="predicted"/>
<feature type="transmembrane region" description="Helical" evidence="2">
    <location>
        <begin position="236"/>
        <end position="260"/>
    </location>
</feature>
<feature type="transmembrane region" description="Helical" evidence="2">
    <location>
        <begin position="426"/>
        <end position="448"/>
    </location>
</feature>
<reference evidence="4" key="1">
    <citation type="submission" date="2017-03" db="EMBL/GenBank/DDBJ databases">
        <title>Phytopthora megakarya and P. palmivora, two closely related causual agents of cacao black pod achieved similar genome size and gene model numbers by different mechanisms.</title>
        <authorList>
            <person name="Ali S."/>
            <person name="Shao J."/>
            <person name="Larry D.J."/>
            <person name="Kronmiller B."/>
            <person name="Shen D."/>
            <person name="Strem M.D."/>
            <person name="Melnick R.L."/>
            <person name="Guiltinan M.J."/>
            <person name="Tyler B.M."/>
            <person name="Meinhardt L.W."/>
            <person name="Bailey B.A."/>
        </authorList>
    </citation>
    <scope>NUCLEOTIDE SEQUENCE [LARGE SCALE GENOMIC DNA]</scope>
    <source>
        <strain evidence="4">zdho120</strain>
    </source>
</reference>
<feature type="transmembrane region" description="Helical" evidence="2">
    <location>
        <begin position="298"/>
        <end position="320"/>
    </location>
</feature>
<keyword evidence="2" id="KW-0812">Transmembrane</keyword>
<comment type="caution">
    <text evidence="3">The sequence shown here is derived from an EMBL/GenBank/DDBJ whole genome shotgun (WGS) entry which is preliminary data.</text>
</comment>
<evidence type="ECO:0000256" key="2">
    <source>
        <dbReference type="SAM" id="Phobius"/>
    </source>
</evidence>
<dbReference type="EMBL" id="NBNE01001860">
    <property type="protein sequence ID" value="OWZ12392.1"/>
    <property type="molecule type" value="Genomic_DNA"/>
</dbReference>
<dbReference type="Proteomes" id="UP000198211">
    <property type="component" value="Unassembled WGS sequence"/>
</dbReference>
<organism evidence="3 4">
    <name type="scientific">Phytophthora megakarya</name>
    <dbReference type="NCBI Taxonomy" id="4795"/>
    <lineage>
        <taxon>Eukaryota</taxon>
        <taxon>Sar</taxon>
        <taxon>Stramenopiles</taxon>
        <taxon>Oomycota</taxon>
        <taxon>Peronosporomycetes</taxon>
        <taxon>Peronosporales</taxon>
        <taxon>Peronosporaceae</taxon>
        <taxon>Phytophthora</taxon>
    </lineage>
</organism>
<feature type="transmembrane region" description="Helical" evidence="2">
    <location>
        <begin position="68"/>
        <end position="90"/>
    </location>
</feature>
<name>A0A225W4A2_9STRA</name>
<dbReference type="OrthoDB" id="101428at2759"/>
<evidence type="ECO:0000256" key="1">
    <source>
        <dbReference type="SAM" id="MobiDB-lite"/>
    </source>
</evidence>
<feature type="region of interest" description="Disordered" evidence="1">
    <location>
        <begin position="168"/>
        <end position="193"/>
    </location>
</feature>
<evidence type="ECO:0000313" key="3">
    <source>
        <dbReference type="EMBL" id="OWZ12392.1"/>
    </source>
</evidence>
<keyword evidence="4" id="KW-1185">Reference proteome</keyword>
<sequence length="503" mass="57330">MTRAPALGSSRVAPLISSVFLTSVALNQNVRDAVVPYSQGPEHNQLHHYTSQLRLHFQWKPAFKMQLFLFRNTVGCVIVAVFVNGCYYSGNIFSFKPSIEQTRPEFLMATLIWTCILFTSSMTIAHLPSLMTQRFLACPEYKPTILFCITLAVRRIYYEETYQGRDRRAARHDLTRSKTTKSPRKMHSPSRPLPKYHPPSFWREVLIKSPNFFLIALAGGYVHVVSYYRILDRSSAVIMGFAIFGISLKLALQELVRYYITKKRIGSIRTMCILVGVPTVLIDTQTRIVLLGTQTNTILVSGTFGMAIAEICFRVVKAAYVQWTIRRRSKAVDLKLQEISFRSKTKSRTSTSSSPLKLEFKLWKRQVLSYHSAEIMADMYAEYIAIGCSQSIIFWYVGHPFYPALQLESLRGLSGASLGWWRFNQVAMLTFQFIVEILVDYVCVVLEMAQGIEFDRVKNLGTFLGLLFMTITVLNISISSAVYLTWLPVECDNLTPIPPHPVK</sequence>
<gene>
    <name evidence="3" type="ORF">PHMEG_00014455</name>
</gene>
<dbReference type="AlphaFoldDB" id="A0A225W4A2"/>
<accession>A0A225W4A2</accession>
<feature type="transmembrane region" description="Helical" evidence="2">
    <location>
        <begin position="106"/>
        <end position="127"/>
    </location>
</feature>
<keyword evidence="2" id="KW-0472">Membrane</keyword>
<protein>
    <recommendedName>
        <fullName evidence="5">Transmembrane protein</fullName>
    </recommendedName>
</protein>